<evidence type="ECO:0000313" key="1">
    <source>
        <dbReference type="EMBL" id="CAI8052464.1"/>
    </source>
</evidence>
<organism evidence="1 2">
    <name type="scientific">Geodia barretti</name>
    <name type="common">Barrett's horny sponge</name>
    <dbReference type="NCBI Taxonomy" id="519541"/>
    <lineage>
        <taxon>Eukaryota</taxon>
        <taxon>Metazoa</taxon>
        <taxon>Porifera</taxon>
        <taxon>Demospongiae</taxon>
        <taxon>Heteroscleromorpha</taxon>
        <taxon>Tetractinellida</taxon>
        <taxon>Astrophorina</taxon>
        <taxon>Geodiidae</taxon>
        <taxon>Geodia</taxon>
    </lineage>
</organism>
<dbReference type="Proteomes" id="UP001174909">
    <property type="component" value="Unassembled WGS sequence"/>
</dbReference>
<evidence type="ECO:0000313" key="2">
    <source>
        <dbReference type="Proteomes" id="UP001174909"/>
    </source>
</evidence>
<keyword evidence="2" id="KW-1185">Reference proteome</keyword>
<dbReference type="EMBL" id="CASHTH010004013">
    <property type="protein sequence ID" value="CAI8052464.1"/>
    <property type="molecule type" value="Genomic_DNA"/>
</dbReference>
<gene>
    <name evidence="1" type="ORF">GBAR_LOCUS28684</name>
</gene>
<dbReference type="AlphaFoldDB" id="A0AA35XCJ6"/>
<reference evidence="1" key="1">
    <citation type="submission" date="2023-03" db="EMBL/GenBank/DDBJ databases">
        <authorList>
            <person name="Steffen K."/>
            <person name="Cardenas P."/>
        </authorList>
    </citation>
    <scope>NUCLEOTIDE SEQUENCE</scope>
</reference>
<sequence>MYLPRKTVADEAHHSYLAARVASPTHLDSFFKSVMVVEEGPRTYPPSLGKSPLTTGAPSNQTSLPTRMCWLTGWISSTVKDGYPGSRSWDTRPGVRYVQIKYSETSK</sequence>
<protein>
    <submittedName>
        <fullName evidence="1">Uncharacterized protein</fullName>
    </submittedName>
</protein>
<proteinExistence type="predicted"/>
<accession>A0AA35XCJ6</accession>
<name>A0AA35XCJ6_GEOBA</name>
<comment type="caution">
    <text evidence="1">The sequence shown here is derived from an EMBL/GenBank/DDBJ whole genome shotgun (WGS) entry which is preliminary data.</text>
</comment>